<keyword evidence="2" id="KW-1185">Reference proteome</keyword>
<evidence type="ECO:0000313" key="1">
    <source>
        <dbReference type="EMBL" id="PUU76152.1"/>
    </source>
</evidence>
<organism evidence="1 2">
    <name type="scientific">Tuber borchii</name>
    <name type="common">White truffle</name>
    <dbReference type="NCBI Taxonomy" id="42251"/>
    <lineage>
        <taxon>Eukaryota</taxon>
        <taxon>Fungi</taxon>
        <taxon>Dikarya</taxon>
        <taxon>Ascomycota</taxon>
        <taxon>Pezizomycotina</taxon>
        <taxon>Pezizomycetes</taxon>
        <taxon>Pezizales</taxon>
        <taxon>Tuberaceae</taxon>
        <taxon>Tuber</taxon>
    </lineage>
</organism>
<name>A0A2T6ZKZ4_TUBBO</name>
<dbReference type="AlphaFoldDB" id="A0A2T6ZKZ4"/>
<gene>
    <name evidence="1" type="ORF">B9Z19DRAFT_991486</name>
</gene>
<evidence type="ECO:0000313" key="2">
    <source>
        <dbReference type="Proteomes" id="UP000244722"/>
    </source>
</evidence>
<dbReference type="OrthoDB" id="5876240at2759"/>
<proteinExistence type="predicted"/>
<dbReference type="Proteomes" id="UP000244722">
    <property type="component" value="Unassembled WGS sequence"/>
</dbReference>
<reference evidence="1 2" key="1">
    <citation type="submission" date="2017-04" db="EMBL/GenBank/DDBJ databases">
        <title>Draft genome sequence of Tuber borchii Vittad., a whitish edible truffle.</title>
        <authorList>
            <consortium name="DOE Joint Genome Institute"/>
            <person name="Murat C."/>
            <person name="Kuo A."/>
            <person name="Barry K.W."/>
            <person name="Clum A."/>
            <person name="Dockter R.B."/>
            <person name="Fauchery L."/>
            <person name="Iotti M."/>
            <person name="Kohler A."/>
            <person name="Labutti K."/>
            <person name="Lindquist E.A."/>
            <person name="Lipzen A."/>
            <person name="Ohm R.A."/>
            <person name="Wang M."/>
            <person name="Grigoriev I.V."/>
            <person name="Zambonelli A."/>
            <person name="Martin F.M."/>
        </authorList>
    </citation>
    <scope>NUCLEOTIDE SEQUENCE [LARGE SCALE GENOMIC DNA]</scope>
    <source>
        <strain evidence="1 2">Tbo3840</strain>
    </source>
</reference>
<protein>
    <submittedName>
        <fullName evidence="1">Uncharacterized protein</fullName>
    </submittedName>
</protein>
<sequence length="57" mass="6924">KETMPGELRIFVGLIIKISLHKELRLALYWSKRGRNGWRKILKQPLRRYRILSAEYQ</sequence>
<accession>A0A2T6ZKZ4</accession>
<feature type="non-terminal residue" evidence="1">
    <location>
        <position position="1"/>
    </location>
</feature>
<dbReference type="EMBL" id="NESQ01000199">
    <property type="protein sequence ID" value="PUU76152.1"/>
    <property type="molecule type" value="Genomic_DNA"/>
</dbReference>
<comment type="caution">
    <text evidence="1">The sequence shown here is derived from an EMBL/GenBank/DDBJ whole genome shotgun (WGS) entry which is preliminary data.</text>
</comment>